<dbReference type="AlphaFoldDB" id="A0A073KDR4"/>
<dbReference type="Pfam" id="PF13143">
    <property type="entry name" value="DUF3986"/>
    <property type="match status" value="1"/>
</dbReference>
<dbReference type="OrthoDB" id="2620614at2"/>
<comment type="caution">
    <text evidence="1">The sequence shown here is derived from an EMBL/GenBank/DDBJ whole genome shotgun (WGS) entry which is preliminary data.</text>
</comment>
<name>A0A073KDR4_9BACI</name>
<dbReference type="Proteomes" id="UP000027778">
    <property type="component" value="Unassembled WGS sequence"/>
</dbReference>
<gene>
    <name evidence="1" type="ORF">BAGA_25975</name>
</gene>
<dbReference type="eggNOG" id="ENOG50309YX">
    <property type="taxonomic scope" value="Bacteria"/>
</dbReference>
<dbReference type="STRING" id="574375.AZF08_05505"/>
<sequence length="98" mass="11772">MKYEYDDSLHLHLDYFGDEFDVESIAYKRKHEDVWDVFFNFAFYGIPQVQVQEEGYMDEYAGYYVFSVHANDLSWEFGSAKFEEWILENGILEKAVQK</sequence>
<evidence type="ECO:0008006" key="3">
    <source>
        <dbReference type="Google" id="ProtNLM"/>
    </source>
</evidence>
<keyword evidence="2" id="KW-1185">Reference proteome</keyword>
<accession>A0A073KDR4</accession>
<reference evidence="1 2" key="1">
    <citation type="submission" date="2014-06" db="EMBL/GenBank/DDBJ databases">
        <title>Draft genome sequence of Bacillus gaemokensis JCM 15801 (MCCC 1A00707).</title>
        <authorList>
            <person name="Lai Q."/>
            <person name="Liu Y."/>
            <person name="Shao Z."/>
        </authorList>
    </citation>
    <scope>NUCLEOTIDE SEQUENCE [LARGE SCALE GENOMIC DNA]</scope>
    <source>
        <strain evidence="1 2">JCM 15801</strain>
    </source>
</reference>
<dbReference type="RefSeq" id="WP_033674359.1">
    <property type="nucleotide sequence ID" value="NZ_JOTM01000006.1"/>
</dbReference>
<evidence type="ECO:0000313" key="1">
    <source>
        <dbReference type="EMBL" id="KEK24597.1"/>
    </source>
</evidence>
<proteinExistence type="predicted"/>
<protein>
    <recommendedName>
        <fullName evidence="3">DUF3986 domain-containing protein</fullName>
    </recommendedName>
</protein>
<evidence type="ECO:0000313" key="2">
    <source>
        <dbReference type="Proteomes" id="UP000027778"/>
    </source>
</evidence>
<organism evidence="1 2">
    <name type="scientific">Bacillus gaemokensis</name>
    <dbReference type="NCBI Taxonomy" id="574375"/>
    <lineage>
        <taxon>Bacteria</taxon>
        <taxon>Bacillati</taxon>
        <taxon>Bacillota</taxon>
        <taxon>Bacilli</taxon>
        <taxon>Bacillales</taxon>
        <taxon>Bacillaceae</taxon>
        <taxon>Bacillus</taxon>
        <taxon>Bacillus cereus group</taxon>
    </lineage>
</organism>
<dbReference type="InterPro" id="IPR025047">
    <property type="entry name" value="DUF3986"/>
</dbReference>
<dbReference type="EMBL" id="JOTM01000006">
    <property type="protein sequence ID" value="KEK24597.1"/>
    <property type="molecule type" value="Genomic_DNA"/>
</dbReference>